<dbReference type="eggNOG" id="COG2761">
    <property type="taxonomic scope" value="Bacteria"/>
</dbReference>
<reference evidence="2 3" key="1">
    <citation type="submission" date="2013-03" db="EMBL/GenBank/DDBJ databases">
        <authorList>
            <person name="Linke B."/>
        </authorList>
    </citation>
    <scope>NUCLEOTIDE SEQUENCE [LARGE SCALE GENOMIC DNA]</scope>
    <source>
        <strain evidence="2 3">B13</strain>
    </source>
</reference>
<dbReference type="Pfam" id="PF01323">
    <property type="entry name" value="DSBA"/>
    <property type="match status" value="1"/>
</dbReference>
<keyword evidence="3" id="KW-1185">Reference proteome</keyword>
<dbReference type="PATRIC" id="fig|1301098.3.peg.3042"/>
<dbReference type="OrthoDB" id="9799122at2"/>
<evidence type="ECO:0000259" key="1">
    <source>
        <dbReference type="Pfam" id="PF01323"/>
    </source>
</evidence>
<name>A0A024HHJ0_PSEKB</name>
<dbReference type="GO" id="GO:0016853">
    <property type="term" value="F:isomerase activity"/>
    <property type="evidence" value="ECO:0007669"/>
    <property type="project" value="UniProtKB-KW"/>
</dbReference>
<gene>
    <name evidence="2" type="ORF">PKB_3014</name>
</gene>
<evidence type="ECO:0000313" key="3">
    <source>
        <dbReference type="Proteomes" id="UP000025241"/>
    </source>
</evidence>
<keyword evidence="2" id="KW-0413">Isomerase</keyword>
<dbReference type="AlphaFoldDB" id="A0A024HHJ0"/>
<sequence>MLTLNLEMTFDFICPWCLIGKRNLDTALQALRRERPDVDVRINWLGLQLLPQISLEGEPFAEFYVRRLGGKRAVRARQTEVRNAAKKAGVEIDLERIRTMPNTTYAHRVFARAAQVGTEAQLETLLEQMFRAHFVLGDDIGQRESLRRILRSCGYHATDFEDALAEGASYFIGRRVGLADSSVPLFLVEGRPFALGAQSPEVLLTSLCRAVERQRQAGQAA</sequence>
<dbReference type="Proteomes" id="UP000025241">
    <property type="component" value="Chromosome I"/>
</dbReference>
<dbReference type="InterPro" id="IPR001853">
    <property type="entry name" value="DSBA-like_thioredoxin_dom"/>
</dbReference>
<proteinExistence type="predicted"/>
<evidence type="ECO:0000313" key="2">
    <source>
        <dbReference type="EMBL" id="CDF84361.1"/>
    </source>
</evidence>
<dbReference type="EMBL" id="HG322950">
    <property type="protein sequence ID" value="CDF84361.1"/>
    <property type="molecule type" value="Genomic_DNA"/>
</dbReference>
<dbReference type="PANTHER" id="PTHR13887">
    <property type="entry name" value="GLUTATHIONE S-TRANSFERASE KAPPA"/>
    <property type="match status" value="1"/>
</dbReference>
<dbReference type="HOGENOM" id="CLU_069253_0_1_6"/>
<dbReference type="InterPro" id="IPR036249">
    <property type="entry name" value="Thioredoxin-like_sf"/>
</dbReference>
<dbReference type="KEGG" id="pkc:PKB_3014"/>
<organism evidence="2 3">
    <name type="scientific">Pseudomonas knackmussii (strain DSM 6978 / CCUG 54928 / LMG 23759 / B13)</name>
    <dbReference type="NCBI Taxonomy" id="1301098"/>
    <lineage>
        <taxon>Bacteria</taxon>
        <taxon>Pseudomonadati</taxon>
        <taxon>Pseudomonadota</taxon>
        <taxon>Gammaproteobacteria</taxon>
        <taxon>Pseudomonadales</taxon>
        <taxon>Pseudomonadaceae</taxon>
        <taxon>Pseudomonas</taxon>
    </lineage>
</organism>
<reference evidence="2 3" key="2">
    <citation type="submission" date="2014-05" db="EMBL/GenBank/DDBJ databases">
        <title>Genome sequence of the 3-chlorobenzoate degrading bacterium Pseudomonas knackmussii B13 shows multiple evidence for horizontal gene transfer.</title>
        <authorList>
            <person name="Miyazaki R."/>
            <person name="Bertelli C."/>
            <person name="Falquet L."/>
            <person name="Robinson-Rechavi M."/>
            <person name="Gharib W."/>
            <person name="Roy S."/>
            <person name="Van der Meer J.R."/>
        </authorList>
    </citation>
    <scope>NUCLEOTIDE SEQUENCE [LARGE SCALE GENOMIC DNA]</scope>
    <source>
        <strain evidence="2 3">B13</strain>
    </source>
</reference>
<dbReference type="PANTHER" id="PTHR13887:SF41">
    <property type="entry name" value="THIOREDOXIN SUPERFAMILY PROTEIN"/>
    <property type="match status" value="1"/>
</dbReference>
<dbReference type="GO" id="GO:0016491">
    <property type="term" value="F:oxidoreductase activity"/>
    <property type="evidence" value="ECO:0007669"/>
    <property type="project" value="InterPro"/>
</dbReference>
<protein>
    <submittedName>
        <fullName evidence="2">Putative dithiol-disulfide isomerase involved in polyketide biosynthesis</fullName>
    </submittedName>
</protein>
<dbReference type="RefSeq" id="WP_043252877.1">
    <property type="nucleotide sequence ID" value="NZ_HG322950.1"/>
</dbReference>
<dbReference type="Gene3D" id="3.40.30.10">
    <property type="entry name" value="Glutaredoxin"/>
    <property type="match status" value="1"/>
</dbReference>
<accession>A0A024HHJ0</accession>
<dbReference type="STRING" id="1301098.PKB_3014"/>
<feature type="domain" description="DSBA-like thioredoxin" evidence="1">
    <location>
        <begin position="8"/>
        <end position="204"/>
    </location>
</feature>
<dbReference type="SUPFAM" id="SSF52833">
    <property type="entry name" value="Thioredoxin-like"/>
    <property type="match status" value="1"/>
</dbReference>